<keyword evidence="5" id="KW-0560">Oxidoreductase</keyword>
<evidence type="ECO:0000256" key="3">
    <source>
        <dbReference type="ARBA" id="ARBA00022896"/>
    </source>
</evidence>
<reference evidence="8" key="1">
    <citation type="submission" date="2018-11" db="EMBL/GenBank/DDBJ databases">
        <authorList>
            <person name="Alioto T."/>
            <person name="Alioto T."/>
        </authorList>
    </citation>
    <scope>NUCLEOTIDE SEQUENCE</scope>
</reference>
<dbReference type="SMART" id="SM00702">
    <property type="entry name" value="P4Hc"/>
    <property type="match status" value="1"/>
</dbReference>
<protein>
    <recommendedName>
        <fullName evidence="7">Fe2OG dioxygenase domain-containing protein</fullName>
    </recommendedName>
</protein>
<evidence type="ECO:0000256" key="1">
    <source>
        <dbReference type="ARBA" id="ARBA00001961"/>
    </source>
</evidence>
<dbReference type="Pfam" id="PF25238">
    <property type="entry name" value="OGFOD2-like"/>
    <property type="match status" value="1"/>
</dbReference>
<dbReference type="OrthoDB" id="1736837at2759"/>
<sequence>MGADILFPFVIPALVGISKGKSREGRITKSFKRFVPQNIFITRPNIALNKKASSAMKRFFVCSCFYSHNFFLKKYNTHVVFTSEQQLLDQYLKTLRNKGCATEDQIKEVLNEIKKELHRRETLGQAYLERRKLIQEKYIPKHPQIFRLKENFLSPDFISLVKFCKDSKNTCSDVIKKIQDGPAEKCYTLPVFTEEYCKLMLEELEHFEDSDCPKARPNTMNNYGLLLNEIGFDEEFLIPLREKYLQPITAHLFPDCGGDDLDSHKAFVVKYKMGEDLDLNFHYDNAEVTINVALGKDFTGGDLYFGDMRTKHNAQSQYKDYQHVKYTGLLHRGQHMHGAKPIQSGERYNLIIWMRSSKIRNKLCPMCDNEPELVETAGFGDGFTKQEEVINICAI</sequence>
<evidence type="ECO:0000259" key="7">
    <source>
        <dbReference type="PROSITE" id="PS51471"/>
    </source>
</evidence>
<dbReference type="AlphaFoldDB" id="A0A8B6C8J0"/>
<accession>A0A8B6C8J0</accession>
<keyword evidence="4" id="KW-0223">Dioxygenase</keyword>
<dbReference type="PROSITE" id="PS51471">
    <property type="entry name" value="FE2OG_OXY"/>
    <property type="match status" value="1"/>
</dbReference>
<dbReference type="EMBL" id="UYJE01001265">
    <property type="protein sequence ID" value="VDI00668.1"/>
    <property type="molecule type" value="Genomic_DNA"/>
</dbReference>
<dbReference type="InterPro" id="IPR005123">
    <property type="entry name" value="Oxoglu/Fe-dep_dioxygenase_dom"/>
</dbReference>
<organism evidence="8 9">
    <name type="scientific">Mytilus galloprovincialis</name>
    <name type="common">Mediterranean mussel</name>
    <dbReference type="NCBI Taxonomy" id="29158"/>
    <lineage>
        <taxon>Eukaryota</taxon>
        <taxon>Metazoa</taxon>
        <taxon>Spiralia</taxon>
        <taxon>Lophotrochozoa</taxon>
        <taxon>Mollusca</taxon>
        <taxon>Bivalvia</taxon>
        <taxon>Autobranchia</taxon>
        <taxon>Pteriomorphia</taxon>
        <taxon>Mytilida</taxon>
        <taxon>Mytiloidea</taxon>
        <taxon>Mytilidae</taxon>
        <taxon>Mytilinae</taxon>
        <taxon>Mytilus</taxon>
    </lineage>
</organism>
<name>A0A8B6C8J0_MYTGA</name>
<dbReference type="GO" id="GO:0016705">
    <property type="term" value="F:oxidoreductase activity, acting on paired donors, with incorporation or reduction of molecular oxygen"/>
    <property type="evidence" value="ECO:0007669"/>
    <property type="project" value="InterPro"/>
</dbReference>
<evidence type="ECO:0000256" key="4">
    <source>
        <dbReference type="ARBA" id="ARBA00022964"/>
    </source>
</evidence>
<dbReference type="GO" id="GO:0005506">
    <property type="term" value="F:iron ion binding"/>
    <property type="evidence" value="ECO:0007669"/>
    <property type="project" value="InterPro"/>
</dbReference>
<keyword evidence="3" id="KW-0847">Vitamin C</keyword>
<dbReference type="Gene3D" id="2.60.120.620">
    <property type="entry name" value="q2cbj1_9rhob like domain"/>
    <property type="match status" value="1"/>
</dbReference>
<dbReference type="PANTHER" id="PTHR24014">
    <property type="entry name" value="2-OXOGLUTARATE AND IRON-DEPENDENT OXYGENASE DOMAIN-CONTAINING PROTEIN 2"/>
    <property type="match status" value="1"/>
</dbReference>
<dbReference type="GO" id="GO:0031418">
    <property type="term" value="F:L-ascorbic acid binding"/>
    <property type="evidence" value="ECO:0007669"/>
    <property type="project" value="UniProtKB-KW"/>
</dbReference>
<keyword evidence="9" id="KW-1185">Reference proteome</keyword>
<evidence type="ECO:0000256" key="6">
    <source>
        <dbReference type="ARBA" id="ARBA00023004"/>
    </source>
</evidence>
<evidence type="ECO:0000313" key="8">
    <source>
        <dbReference type="EMBL" id="VDI00668.1"/>
    </source>
</evidence>
<feature type="domain" description="Fe2OG dioxygenase" evidence="7">
    <location>
        <begin position="262"/>
        <end position="356"/>
    </location>
</feature>
<proteinExistence type="predicted"/>
<gene>
    <name evidence="8" type="ORF">MGAL_10B036374</name>
</gene>
<dbReference type="PANTHER" id="PTHR24014:SF4">
    <property type="entry name" value="2-OXOGLUTARATE AND IRON-DEPENDENT OXYGENASE DOMAIN-CONTAINING PROTEIN 2"/>
    <property type="match status" value="1"/>
</dbReference>
<evidence type="ECO:0000313" key="9">
    <source>
        <dbReference type="Proteomes" id="UP000596742"/>
    </source>
</evidence>
<comment type="cofactor">
    <cofactor evidence="1">
        <name>L-ascorbate</name>
        <dbReference type="ChEBI" id="CHEBI:38290"/>
    </cofactor>
</comment>
<keyword evidence="2" id="KW-0479">Metal-binding</keyword>
<keyword evidence="6" id="KW-0408">Iron</keyword>
<evidence type="ECO:0000256" key="5">
    <source>
        <dbReference type="ARBA" id="ARBA00023002"/>
    </source>
</evidence>
<dbReference type="GO" id="GO:0051213">
    <property type="term" value="F:dioxygenase activity"/>
    <property type="evidence" value="ECO:0007669"/>
    <property type="project" value="UniProtKB-KW"/>
</dbReference>
<dbReference type="InterPro" id="IPR006620">
    <property type="entry name" value="Pro_4_hyd_alph"/>
</dbReference>
<comment type="caution">
    <text evidence="8">The sequence shown here is derived from an EMBL/GenBank/DDBJ whole genome shotgun (WGS) entry which is preliminary data.</text>
</comment>
<evidence type="ECO:0000256" key="2">
    <source>
        <dbReference type="ARBA" id="ARBA00022723"/>
    </source>
</evidence>
<dbReference type="Proteomes" id="UP000596742">
    <property type="component" value="Unassembled WGS sequence"/>
</dbReference>